<keyword evidence="4" id="KW-1133">Transmembrane helix</keyword>
<dbReference type="InterPro" id="IPR017441">
    <property type="entry name" value="Protein_kinase_ATP_BS"/>
</dbReference>
<dbReference type="InterPro" id="IPR011009">
    <property type="entry name" value="Kinase-like_dom_sf"/>
</dbReference>
<dbReference type="AlphaFoldDB" id="A0A9N9TGK1"/>
<evidence type="ECO:0000313" key="6">
    <source>
        <dbReference type="EMBL" id="CAG9855435.1"/>
    </source>
</evidence>
<dbReference type="GO" id="GO:0005524">
    <property type="term" value="F:ATP binding"/>
    <property type="evidence" value="ECO:0007669"/>
    <property type="project" value="UniProtKB-UniRule"/>
</dbReference>
<accession>A0A9N9TGK1</accession>
<dbReference type="GO" id="GO:0004674">
    <property type="term" value="F:protein serine/threonine kinase activity"/>
    <property type="evidence" value="ECO:0007669"/>
    <property type="project" value="InterPro"/>
</dbReference>
<keyword evidence="7" id="KW-1185">Reference proteome</keyword>
<dbReference type="EMBL" id="OU900103">
    <property type="protein sequence ID" value="CAG9855435.1"/>
    <property type="molecule type" value="Genomic_DNA"/>
</dbReference>
<dbReference type="PANTHER" id="PTHR24348:SF68">
    <property type="entry name" value="SERINE_THREONINE-PROTEIN KINASE ATG1C"/>
    <property type="match status" value="1"/>
</dbReference>
<dbReference type="Gene3D" id="1.10.510.10">
    <property type="entry name" value="Transferase(Phosphotransferase) domain 1"/>
    <property type="match status" value="1"/>
</dbReference>
<dbReference type="InterPro" id="IPR045269">
    <property type="entry name" value="Atg1-like"/>
</dbReference>
<dbReference type="PANTHER" id="PTHR24348">
    <property type="entry name" value="SERINE/THREONINE-PROTEIN KINASE UNC-51-RELATED"/>
    <property type="match status" value="1"/>
</dbReference>
<dbReference type="InterPro" id="IPR000719">
    <property type="entry name" value="Prot_kinase_dom"/>
</dbReference>
<evidence type="ECO:0000256" key="3">
    <source>
        <dbReference type="PROSITE-ProRule" id="PRU10141"/>
    </source>
</evidence>
<keyword evidence="2 3" id="KW-0067">ATP-binding</keyword>
<dbReference type="InterPro" id="IPR008271">
    <property type="entry name" value="Ser/Thr_kinase_AS"/>
</dbReference>
<dbReference type="Pfam" id="PF00069">
    <property type="entry name" value="Pkinase"/>
    <property type="match status" value="1"/>
</dbReference>
<evidence type="ECO:0000313" key="7">
    <source>
        <dbReference type="Proteomes" id="UP001153712"/>
    </source>
</evidence>
<keyword evidence="1 3" id="KW-0547">Nucleotide-binding</keyword>
<dbReference type="SUPFAM" id="SSF56112">
    <property type="entry name" value="Protein kinase-like (PK-like)"/>
    <property type="match status" value="1"/>
</dbReference>
<dbReference type="OrthoDB" id="346907at2759"/>
<dbReference type="PROSITE" id="PS00108">
    <property type="entry name" value="PROTEIN_KINASE_ST"/>
    <property type="match status" value="1"/>
</dbReference>
<dbReference type="Proteomes" id="UP001153712">
    <property type="component" value="Chromosome 10"/>
</dbReference>
<gene>
    <name evidence="6" type="ORF">PHYEVI_LOCUS1886</name>
</gene>
<dbReference type="GO" id="GO:0005737">
    <property type="term" value="C:cytoplasm"/>
    <property type="evidence" value="ECO:0007669"/>
    <property type="project" value="TreeGrafter"/>
</dbReference>
<reference evidence="6" key="1">
    <citation type="submission" date="2022-01" db="EMBL/GenBank/DDBJ databases">
        <authorList>
            <person name="King R."/>
        </authorList>
    </citation>
    <scope>NUCLEOTIDE SEQUENCE</scope>
</reference>
<dbReference type="PROSITE" id="PS00107">
    <property type="entry name" value="PROTEIN_KINASE_ATP"/>
    <property type="match status" value="1"/>
</dbReference>
<dbReference type="PROSITE" id="PS50011">
    <property type="entry name" value="PROTEIN_KINASE_DOM"/>
    <property type="match status" value="1"/>
</dbReference>
<evidence type="ECO:0000256" key="2">
    <source>
        <dbReference type="ARBA" id="ARBA00022840"/>
    </source>
</evidence>
<feature type="binding site" evidence="3">
    <location>
        <position position="110"/>
    </location>
    <ligand>
        <name>ATP</name>
        <dbReference type="ChEBI" id="CHEBI:30616"/>
    </ligand>
</feature>
<dbReference type="GO" id="GO:0010506">
    <property type="term" value="P:regulation of autophagy"/>
    <property type="evidence" value="ECO:0007669"/>
    <property type="project" value="InterPro"/>
</dbReference>
<proteinExistence type="predicted"/>
<feature type="domain" description="Protein kinase" evidence="5">
    <location>
        <begin position="81"/>
        <end position="340"/>
    </location>
</feature>
<dbReference type="SMART" id="SM00220">
    <property type="entry name" value="S_TKc"/>
    <property type="match status" value="1"/>
</dbReference>
<sequence length="535" mass="61375">MKFLSQLFFTDFERLMFIITLFNNKLLITSSVVLGTVILYRFLKHKTVSIARMSKLPSPEGMDEMMTGEQDCLVPKTTDTFTLGKLIGCGSYANVYKAIQKDTRSVIAIKFYKMRKKTSSEICRTAVEMAFVKFLQHPNIIKFILCDIKCRYIYLGIEYSCFGSLQKAIPKDHTAPEGVVQILMKQLISALVYLHSMSIMHGDVKPENIIVIRIDPDPLIKLSDFGLAEIFFNCDEKGKKIGSFLYMAPELHLGFPYDLSTDLYSAGVVMYELLYGRTPFPSQATKDNYIQLLRKRIPIQYPQVITAQLSTTCVNLLQSLLQYDKQKRPSSEELVGHPFLDLKNEYLVNKDNHYIMGCDCLMKSVKLVAEKKFGQAYVEATEAILHLKIYAKTILSDEGMFAYLLQNIHYYSCYLSQIEIRIMIERDYEPINMPMLSERLRCMLSSTPALLTGYDMCLVGEMYINQGKNEEGVRKLKDGLEVLFMNIRQEPLGDRRIRLLKKMKQWVNLLENLGSNAGHVEECVNVEEPDNEAKN</sequence>
<keyword evidence="4" id="KW-0472">Membrane</keyword>
<organism evidence="6 7">
    <name type="scientific">Phyllotreta striolata</name>
    <name type="common">Striped flea beetle</name>
    <name type="synonym">Crioceris striolata</name>
    <dbReference type="NCBI Taxonomy" id="444603"/>
    <lineage>
        <taxon>Eukaryota</taxon>
        <taxon>Metazoa</taxon>
        <taxon>Ecdysozoa</taxon>
        <taxon>Arthropoda</taxon>
        <taxon>Hexapoda</taxon>
        <taxon>Insecta</taxon>
        <taxon>Pterygota</taxon>
        <taxon>Neoptera</taxon>
        <taxon>Endopterygota</taxon>
        <taxon>Coleoptera</taxon>
        <taxon>Polyphaga</taxon>
        <taxon>Cucujiformia</taxon>
        <taxon>Chrysomeloidea</taxon>
        <taxon>Chrysomelidae</taxon>
        <taxon>Galerucinae</taxon>
        <taxon>Alticini</taxon>
        <taxon>Phyllotreta</taxon>
    </lineage>
</organism>
<feature type="transmembrane region" description="Helical" evidence="4">
    <location>
        <begin position="15"/>
        <end position="43"/>
    </location>
</feature>
<evidence type="ECO:0000256" key="4">
    <source>
        <dbReference type="SAM" id="Phobius"/>
    </source>
</evidence>
<name>A0A9N9TGK1_PHYSR</name>
<protein>
    <recommendedName>
        <fullName evidence="5">Protein kinase domain-containing protein</fullName>
    </recommendedName>
</protein>
<evidence type="ECO:0000256" key="1">
    <source>
        <dbReference type="ARBA" id="ARBA00022741"/>
    </source>
</evidence>
<dbReference type="GO" id="GO:0006914">
    <property type="term" value="P:autophagy"/>
    <property type="evidence" value="ECO:0007669"/>
    <property type="project" value="UniProtKB-ARBA"/>
</dbReference>
<keyword evidence="4" id="KW-0812">Transmembrane</keyword>
<evidence type="ECO:0000259" key="5">
    <source>
        <dbReference type="PROSITE" id="PS50011"/>
    </source>
</evidence>